<feature type="region of interest" description="Disordered" evidence="1">
    <location>
        <begin position="150"/>
        <end position="203"/>
    </location>
</feature>
<reference evidence="2 3" key="1">
    <citation type="submission" date="2024-09" db="EMBL/GenBank/DDBJ databases">
        <title>Chromosome-scale assembly of Riccia sorocarpa.</title>
        <authorList>
            <person name="Paukszto L."/>
        </authorList>
    </citation>
    <scope>NUCLEOTIDE SEQUENCE [LARGE SCALE GENOMIC DNA]</scope>
    <source>
        <strain evidence="2">LP-2024</strain>
        <tissue evidence="2">Aerial parts of the thallus</tissue>
    </source>
</reference>
<sequence length="229" mass="24298">MDTRRSSLENVGPSTSHGRLSPNWLPILSPSADVPKDFHMGVFSSHVPSSQPSSGDRSPAQHAAPFQFLGGDDINDRLARMNVEFSYFGPYPNGAFAHVSLPLIAPRIHLQLQGQRFVAPAPMVVSRPIPVPLTQPGPLPIPRPVSVPVSQPAPAPVSRPTPVHVMASSNAAPPPVPNYISGAEGTNVGDTDRDSSPDDEPPARAEAVMSVAFTTASFHKDEHSAETGF</sequence>
<feature type="compositionally biased region" description="Low complexity" evidence="1">
    <location>
        <begin position="44"/>
        <end position="54"/>
    </location>
</feature>
<organism evidence="2 3">
    <name type="scientific">Riccia sorocarpa</name>
    <dbReference type="NCBI Taxonomy" id="122646"/>
    <lineage>
        <taxon>Eukaryota</taxon>
        <taxon>Viridiplantae</taxon>
        <taxon>Streptophyta</taxon>
        <taxon>Embryophyta</taxon>
        <taxon>Marchantiophyta</taxon>
        <taxon>Marchantiopsida</taxon>
        <taxon>Marchantiidae</taxon>
        <taxon>Marchantiales</taxon>
        <taxon>Ricciaceae</taxon>
        <taxon>Riccia</taxon>
    </lineage>
</organism>
<evidence type="ECO:0000256" key="1">
    <source>
        <dbReference type="SAM" id="MobiDB-lite"/>
    </source>
</evidence>
<feature type="compositionally biased region" description="Polar residues" evidence="1">
    <location>
        <begin position="8"/>
        <end position="18"/>
    </location>
</feature>
<dbReference type="AlphaFoldDB" id="A0ABD3GU55"/>
<protein>
    <submittedName>
        <fullName evidence="2">Uncharacterized protein</fullName>
    </submittedName>
</protein>
<feature type="region of interest" description="Disordered" evidence="1">
    <location>
        <begin position="43"/>
        <end position="64"/>
    </location>
</feature>
<proteinExistence type="predicted"/>
<feature type="region of interest" description="Disordered" evidence="1">
    <location>
        <begin position="1"/>
        <end position="22"/>
    </location>
</feature>
<gene>
    <name evidence="2" type="ORF">R1sor_000213</name>
</gene>
<evidence type="ECO:0000313" key="3">
    <source>
        <dbReference type="Proteomes" id="UP001633002"/>
    </source>
</evidence>
<accession>A0ABD3GU55</accession>
<comment type="caution">
    <text evidence="2">The sequence shown here is derived from an EMBL/GenBank/DDBJ whole genome shotgun (WGS) entry which is preliminary data.</text>
</comment>
<name>A0ABD3GU55_9MARC</name>
<evidence type="ECO:0000313" key="2">
    <source>
        <dbReference type="EMBL" id="KAL3682191.1"/>
    </source>
</evidence>
<keyword evidence="3" id="KW-1185">Reference proteome</keyword>
<dbReference type="Proteomes" id="UP001633002">
    <property type="component" value="Unassembled WGS sequence"/>
</dbReference>
<dbReference type="EMBL" id="JBJQOH010000006">
    <property type="protein sequence ID" value="KAL3682191.1"/>
    <property type="molecule type" value="Genomic_DNA"/>
</dbReference>
<feature type="compositionally biased region" description="Pro residues" evidence="1">
    <location>
        <begin position="150"/>
        <end position="159"/>
    </location>
</feature>